<dbReference type="PANTHER" id="PTHR12792">
    <property type="entry name" value="EXTRA SPINDLE POLES 1-RELATED"/>
    <property type="match status" value="1"/>
</dbReference>
<gene>
    <name evidence="2" type="ORF">QYF61_014888</name>
</gene>
<dbReference type="InterPro" id="IPR005314">
    <property type="entry name" value="Peptidase_C50"/>
</dbReference>
<evidence type="ECO:0000313" key="2">
    <source>
        <dbReference type="EMBL" id="KAK4807357.1"/>
    </source>
</evidence>
<dbReference type="Proteomes" id="UP001333110">
    <property type="component" value="Unassembled WGS sequence"/>
</dbReference>
<evidence type="ECO:0000313" key="3">
    <source>
        <dbReference type="Proteomes" id="UP001333110"/>
    </source>
</evidence>
<proteinExistence type="predicted"/>
<accession>A0AAN7MK36</accession>
<dbReference type="Pfam" id="PF03568">
    <property type="entry name" value="Separin_C"/>
    <property type="match status" value="1"/>
</dbReference>
<feature type="region of interest" description="Disordered" evidence="1">
    <location>
        <begin position="437"/>
        <end position="459"/>
    </location>
</feature>
<dbReference type="GO" id="GO:0005634">
    <property type="term" value="C:nucleus"/>
    <property type="evidence" value="ECO:0007669"/>
    <property type="project" value="InterPro"/>
</dbReference>
<dbReference type="GO" id="GO:0051307">
    <property type="term" value="P:meiotic chromosome separation"/>
    <property type="evidence" value="ECO:0007669"/>
    <property type="project" value="TreeGrafter"/>
</dbReference>
<organism evidence="2 3">
    <name type="scientific">Mycteria americana</name>
    <name type="common">Wood stork</name>
    <dbReference type="NCBI Taxonomy" id="33587"/>
    <lineage>
        <taxon>Eukaryota</taxon>
        <taxon>Metazoa</taxon>
        <taxon>Chordata</taxon>
        <taxon>Craniata</taxon>
        <taxon>Vertebrata</taxon>
        <taxon>Euteleostomi</taxon>
        <taxon>Archelosauria</taxon>
        <taxon>Archosauria</taxon>
        <taxon>Dinosauria</taxon>
        <taxon>Saurischia</taxon>
        <taxon>Theropoda</taxon>
        <taxon>Coelurosauria</taxon>
        <taxon>Aves</taxon>
        <taxon>Neognathae</taxon>
        <taxon>Neoaves</taxon>
        <taxon>Aequornithes</taxon>
        <taxon>Ciconiiformes</taxon>
        <taxon>Ciconiidae</taxon>
        <taxon>Mycteria</taxon>
    </lineage>
</organism>
<keyword evidence="3" id="KW-1185">Reference proteome</keyword>
<comment type="caution">
    <text evidence="2">The sequence shown here is derived from an EMBL/GenBank/DDBJ whole genome shotgun (WGS) entry which is preliminary data.</text>
</comment>
<dbReference type="GO" id="GO:0004197">
    <property type="term" value="F:cysteine-type endopeptidase activity"/>
    <property type="evidence" value="ECO:0007669"/>
    <property type="project" value="InterPro"/>
</dbReference>
<dbReference type="GO" id="GO:0072686">
    <property type="term" value="C:mitotic spindle"/>
    <property type="evidence" value="ECO:0007669"/>
    <property type="project" value="TreeGrafter"/>
</dbReference>
<dbReference type="GO" id="GO:0005813">
    <property type="term" value="C:centrosome"/>
    <property type="evidence" value="ECO:0007669"/>
    <property type="project" value="TreeGrafter"/>
</dbReference>
<dbReference type="GO" id="GO:0005737">
    <property type="term" value="C:cytoplasm"/>
    <property type="evidence" value="ECO:0007669"/>
    <property type="project" value="TreeGrafter"/>
</dbReference>
<sequence length="641" mass="68710">MPCLSPLTAPRPLAAARWLILPRAFAALSLPDVSSLDMVLKLLKDAYNCISHCPPGALYSQICQLLALATGNQDPLSTAYLLSESVSVTARHQLLSVIHRKIHKEKKSAGDVAEQLRGLSLQDGSAAQRSHRLSELERLFTFSPAGLGSEARDSFQAQLQEIPSGVTVCVLTLASTQLGSVGDTLLLARLEKGTAPVNIRIPTALGKAPLHSVLNDFDAILKEQKEANNCTDKQDWWLRRSELDRRMKSLIETLETQVLGCWRGALIPTGPEPGLAEEAARLHPQLCQCGWRDSDPALLKTVLNAAPLLAPHDVQAVAFSLCSAQPHKAQLLLQEAVEKRRACAKQPSGSLVLVLDKHLQKLPWESMACLKAVPVTRLPSLRFLLSYSLAQKQRAGSVLSRGVNPSSTFYVLNPHSNLLGTEERFRGWFERWRTRLERGDGSRSEPGADAGSPRGARPLHVSITRGGCLGGRPGGQGYEGSRGSPGGGLLPIAMRGTEQAPACWTDRPSPGWIAAPSPCSSAAAAPRSPSVAAWRVPASSSSTSWPAGELLGGGGVSLQGGAEALQGQRWGFFLGPLVLGNLWDVTDRDIDRYAQALLQGWLRGGSGAPLLAYVAQARQAPKLKYLIGAAPVVYGLPVCLQ</sequence>
<protein>
    <recommendedName>
        <fullName evidence="4">Separase</fullName>
    </recommendedName>
</protein>
<reference evidence="2 3" key="1">
    <citation type="journal article" date="2023" name="J. Hered.">
        <title>Chromosome-level genome of the wood stork (Mycteria americana) provides insight into avian chromosome evolution.</title>
        <authorList>
            <person name="Flamio R. Jr."/>
            <person name="Ramstad K.M."/>
        </authorList>
    </citation>
    <scope>NUCLEOTIDE SEQUENCE [LARGE SCALE GENOMIC DNA]</scope>
    <source>
        <strain evidence="2">JAX WOST 10</strain>
    </source>
</reference>
<dbReference type="PANTHER" id="PTHR12792:SF0">
    <property type="entry name" value="SEPARIN"/>
    <property type="match status" value="1"/>
</dbReference>
<dbReference type="EMBL" id="JAUNZN010000031">
    <property type="protein sequence ID" value="KAK4807357.1"/>
    <property type="molecule type" value="Genomic_DNA"/>
</dbReference>
<evidence type="ECO:0008006" key="4">
    <source>
        <dbReference type="Google" id="ProtNLM"/>
    </source>
</evidence>
<dbReference type="AlphaFoldDB" id="A0AAN7MK36"/>
<dbReference type="GO" id="GO:0006508">
    <property type="term" value="P:proteolysis"/>
    <property type="evidence" value="ECO:0007669"/>
    <property type="project" value="InterPro"/>
</dbReference>
<evidence type="ECO:0000256" key="1">
    <source>
        <dbReference type="SAM" id="MobiDB-lite"/>
    </source>
</evidence>
<name>A0AAN7MK36_MYCAM</name>